<dbReference type="GO" id="GO:0071897">
    <property type="term" value="P:DNA biosynthetic process"/>
    <property type="evidence" value="ECO:0007669"/>
    <property type="project" value="InterPro"/>
</dbReference>
<comment type="subcellular location">
    <subcellularLocation>
        <location evidence="2">Nucleus</location>
    </subcellularLocation>
</comment>
<evidence type="ECO:0000256" key="8">
    <source>
        <dbReference type="ARBA" id="ARBA00022737"/>
    </source>
</evidence>
<dbReference type="NCBIfam" id="TIGR00574">
    <property type="entry name" value="dnl1"/>
    <property type="match status" value="1"/>
</dbReference>
<dbReference type="CDD" id="cd07968">
    <property type="entry name" value="OBF_DNA_ligase_IV"/>
    <property type="match status" value="1"/>
</dbReference>
<dbReference type="CDD" id="cd07903">
    <property type="entry name" value="Adenylation_DNA_ligase_IV"/>
    <property type="match status" value="1"/>
</dbReference>
<dbReference type="InterPro" id="IPR036599">
    <property type="entry name" value="DNA_ligase_N_sf"/>
</dbReference>
<feature type="domain" description="ATP-dependent DNA ligase family profile" evidence="20">
    <location>
        <begin position="361"/>
        <end position="495"/>
    </location>
</feature>
<dbReference type="GO" id="GO:0005958">
    <property type="term" value="C:DNA-dependent protein kinase-DNA ligase 4 complex"/>
    <property type="evidence" value="ECO:0007669"/>
    <property type="project" value="TreeGrafter"/>
</dbReference>
<comment type="cofactor">
    <cofactor evidence="1">
        <name>Mg(2+)</name>
        <dbReference type="ChEBI" id="CHEBI:18420"/>
    </cofactor>
</comment>
<evidence type="ECO:0000259" key="20">
    <source>
        <dbReference type="PROSITE" id="PS50160"/>
    </source>
</evidence>
<keyword evidence="9" id="KW-0547">Nucleotide-binding</keyword>
<dbReference type="SUPFAM" id="SSF50249">
    <property type="entry name" value="Nucleic acid-binding proteins"/>
    <property type="match status" value="1"/>
</dbReference>
<dbReference type="EC" id="6.5.1.1" evidence="4"/>
<dbReference type="GO" id="GO:0003677">
    <property type="term" value="F:DNA binding"/>
    <property type="evidence" value="ECO:0007669"/>
    <property type="project" value="InterPro"/>
</dbReference>
<evidence type="ECO:0000256" key="13">
    <source>
        <dbReference type="ARBA" id="ARBA00023172"/>
    </source>
</evidence>
<dbReference type="Pfam" id="PF04679">
    <property type="entry name" value="DNA_ligase_A_C"/>
    <property type="match status" value="1"/>
</dbReference>
<evidence type="ECO:0000256" key="16">
    <source>
        <dbReference type="ARBA" id="ARBA00030676"/>
    </source>
</evidence>
<dbReference type="InterPro" id="IPR036420">
    <property type="entry name" value="BRCT_dom_sf"/>
</dbReference>
<keyword evidence="8" id="KW-0677">Repeat</keyword>
<dbReference type="PANTHER" id="PTHR45997:SF1">
    <property type="entry name" value="DNA LIGASE 4"/>
    <property type="match status" value="1"/>
</dbReference>
<comment type="similarity">
    <text evidence="3 19">Belongs to the ATP-dependent DNA ligase family.</text>
</comment>
<keyword evidence="10" id="KW-0227">DNA damage</keyword>
<reference evidence="22" key="1">
    <citation type="journal article" date="2016" name="Ticks Tick Borne Dis.">
        <title>De novo assembly and annotation of the salivary gland transcriptome of Rhipicephalus appendiculatus male and female ticks during blood feeding.</title>
        <authorList>
            <person name="de Castro M.H."/>
            <person name="de Klerk D."/>
            <person name="Pienaar R."/>
            <person name="Latif A.A."/>
            <person name="Rees D.J."/>
            <person name="Mans B.J."/>
        </authorList>
    </citation>
    <scope>NUCLEOTIDE SEQUENCE</scope>
    <source>
        <tissue evidence="22">Salivary glands</tissue>
    </source>
</reference>
<dbReference type="GO" id="GO:0046872">
    <property type="term" value="F:metal ion binding"/>
    <property type="evidence" value="ECO:0007669"/>
    <property type="project" value="UniProtKB-KW"/>
</dbReference>
<dbReference type="GO" id="GO:0005524">
    <property type="term" value="F:ATP binding"/>
    <property type="evidence" value="ECO:0007669"/>
    <property type="project" value="UniProtKB-KW"/>
</dbReference>
<dbReference type="GO" id="GO:0032807">
    <property type="term" value="C:DNA ligase IV complex"/>
    <property type="evidence" value="ECO:0007669"/>
    <property type="project" value="TreeGrafter"/>
</dbReference>
<evidence type="ECO:0000256" key="11">
    <source>
        <dbReference type="ARBA" id="ARBA00022840"/>
    </source>
</evidence>
<dbReference type="InterPro" id="IPR000977">
    <property type="entry name" value="DNA_ligase_ATP-dep"/>
</dbReference>
<dbReference type="PROSITE" id="PS50172">
    <property type="entry name" value="BRCT"/>
    <property type="match status" value="1"/>
</dbReference>
<evidence type="ECO:0000256" key="19">
    <source>
        <dbReference type="RuleBase" id="RU004196"/>
    </source>
</evidence>
<evidence type="ECO:0000256" key="7">
    <source>
        <dbReference type="ARBA" id="ARBA00022723"/>
    </source>
</evidence>
<evidence type="ECO:0000256" key="6">
    <source>
        <dbReference type="ARBA" id="ARBA00022598"/>
    </source>
</evidence>
<accession>A0A131YKN0</accession>
<evidence type="ECO:0000256" key="15">
    <source>
        <dbReference type="ARBA" id="ARBA00023242"/>
    </source>
</evidence>
<dbReference type="PANTHER" id="PTHR45997">
    <property type="entry name" value="DNA LIGASE 4"/>
    <property type="match status" value="1"/>
</dbReference>
<evidence type="ECO:0000313" key="22">
    <source>
        <dbReference type="EMBL" id="JAP78626.1"/>
    </source>
</evidence>
<dbReference type="InterPro" id="IPR044125">
    <property type="entry name" value="Adenylation_DNA_ligase_IV"/>
</dbReference>
<comment type="catalytic activity">
    <reaction evidence="18">
        <text>ATP + (deoxyribonucleotide)n-3'-hydroxyl + 5'-phospho-(deoxyribonucleotide)m = (deoxyribonucleotide)n+m + AMP + diphosphate.</text>
        <dbReference type="EC" id="6.5.1.1"/>
    </reaction>
</comment>
<evidence type="ECO:0000256" key="3">
    <source>
        <dbReference type="ARBA" id="ARBA00007572"/>
    </source>
</evidence>
<keyword evidence="12" id="KW-0460">Magnesium</keyword>
<dbReference type="GO" id="GO:0006297">
    <property type="term" value="P:nucleotide-excision repair, DNA gap filling"/>
    <property type="evidence" value="ECO:0007669"/>
    <property type="project" value="TreeGrafter"/>
</dbReference>
<dbReference type="InterPro" id="IPR029710">
    <property type="entry name" value="LIG4"/>
</dbReference>
<dbReference type="GO" id="GO:0003910">
    <property type="term" value="F:DNA ligase (ATP) activity"/>
    <property type="evidence" value="ECO:0007669"/>
    <property type="project" value="UniProtKB-EC"/>
</dbReference>
<dbReference type="AlphaFoldDB" id="A0A131YKN0"/>
<dbReference type="InterPro" id="IPR012340">
    <property type="entry name" value="NA-bd_OB-fold"/>
</dbReference>
<keyword evidence="15" id="KW-0539">Nucleus</keyword>
<dbReference type="Pfam" id="PF01068">
    <property type="entry name" value="DNA_ligase_A_M"/>
    <property type="match status" value="1"/>
</dbReference>
<evidence type="ECO:0000256" key="14">
    <source>
        <dbReference type="ARBA" id="ARBA00023204"/>
    </source>
</evidence>
<dbReference type="GO" id="GO:0006310">
    <property type="term" value="P:DNA recombination"/>
    <property type="evidence" value="ECO:0007669"/>
    <property type="project" value="UniProtKB-KW"/>
</dbReference>
<evidence type="ECO:0000256" key="1">
    <source>
        <dbReference type="ARBA" id="ARBA00001946"/>
    </source>
</evidence>
<dbReference type="Gene3D" id="1.10.3260.10">
    <property type="entry name" value="DNA ligase, ATP-dependent, N-terminal domain"/>
    <property type="match status" value="1"/>
</dbReference>
<dbReference type="SUPFAM" id="SSF56091">
    <property type="entry name" value="DNA ligase/mRNA capping enzyme, catalytic domain"/>
    <property type="match status" value="1"/>
</dbReference>
<dbReference type="InterPro" id="IPR012308">
    <property type="entry name" value="DNA_ligase_ATP-dep_N"/>
</dbReference>
<evidence type="ECO:0000256" key="17">
    <source>
        <dbReference type="ARBA" id="ARBA00031942"/>
    </source>
</evidence>
<name>A0A131YKN0_RHIAP</name>
<keyword evidence="7" id="KW-0479">Metal-binding</keyword>
<dbReference type="Pfam" id="PF04675">
    <property type="entry name" value="DNA_ligase_A_N"/>
    <property type="match status" value="1"/>
</dbReference>
<evidence type="ECO:0000256" key="10">
    <source>
        <dbReference type="ARBA" id="ARBA00022763"/>
    </source>
</evidence>
<dbReference type="FunFam" id="2.40.50.140:FF:000150">
    <property type="entry name" value="DNA ligase"/>
    <property type="match status" value="1"/>
</dbReference>
<protein>
    <recommendedName>
        <fullName evidence="5">DNA ligase 4</fullName>
        <ecNumber evidence="4">6.5.1.1</ecNumber>
    </recommendedName>
    <alternativeName>
        <fullName evidence="17">DNA ligase IV</fullName>
    </alternativeName>
    <alternativeName>
        <fullName evidence="16">Polydeoxyribonucleotide synthase [ATP] 4</fullName>
    </alternativeName>
</protein>
<dbReference type="Pfam" id="PF00533">
    <property type="entry name" value="BRCT"/>
    <property type="match status" value="1"/>
</dbReference>
<evidence type="ECO:0000256" key="2">
    <source>
        <dbReference type="ARBA" id="ARBA00004123"/>
    </source>
</evidence>
<dbReference type="PROSITE" id="PS00333">
    <property type="entry name" value="DNA_LIGASE_A2"/>
    <property type="match status" value="1"/>
</dbReference>
<keyword evidence="13" id="KW-0233">DNA recombination</keyword>
<dbReference type="PROSITE" id="PS50160">
    <property type="entry name" value="DNA_LIGASE_A3"/>
    <property type="match status" value="1"/>
</dbReference>
<dbReference type="Gene3D" id="3.40.50.10190">
    <property type="entry name" value="BRCT domain"/>
    <property type="match status" value="1"/>
</dbReference>
<dbReference type="FunFam" id="3.30.470.30:FF:000008">
    <property type="entry name" value="DNA ligase"/>
    <property type="match status" value="1"/>
</dbReference>
<dbReference type="SUPFAM" id="SSF117018">
    <property type="entry name" value="ATP-dependent DNA ligase DNA-binding domain"/>
    <property type="match status" value="1"/>
</dbReference>
<dbReference type="InterPro" id="IPR012309">
    <property type="entry name" value="DNA_ligase_ATP-dep_C"/>
</dbReference>
<dbReference type="InterPro" id="IPR001357">
    <property type="entry name" value="BRCT_dom"/>
</dbReference>
<evidence type="ECO:0000256" key="18">
    <source>
        <dbReference type="ARBA" id="ARBA00034003"/>
    </source>
</evidence>
<keyword evidence="11" id="KW-0067">ATP-binding</keyword>
<proteinExistence type="inferred from homology"/>
<dbReference type="SUPFAM" id="SSF52113">
    <property type="entry name" value="BRCT domain"/>
    <property type="match status" value="1"/>
</dbReference>
<dbReference type="InterPro" id="IPR012310">
    <property type="entry name" value="DNA_ligase_ATP-dep_cent"/>
</dbReference>
<sequence length="892" mass="99780">MDTSACPTTVAQKVPFGDLCKLCDKISGKQDRAEKRKLLEKFVTYWREFHDKLHAANGVQAATDDSFFPAMRLLLPHLDRDRPAYGIKEATLAKLYIDVLALGKESPDAQKLLRYRTPHVAKAEAGDFASVAYLVLRNRCPTKGSLTVAEVNELLDEVSDAHAHGGAEGSRRTREALCTLLRRTSAAEQKWLVRMILKEMKMGMSEGSILSCYHPDAQDVFDNSSSLSKVCRELKDPKVRQHVVQVSLFHAVRPMLAERAEPRSVERLMNHEPFFAETKFDGERLQVHKNGSEFRYFTRRSHDYSSGFGATADEGSLTQYIAKSFQSHVKSCILDGEVIGYDPRSDRFVSKGSHVDVKSLTENSSLQPCFVAFDILLLNGQVVTNKPLQERVVLLDQTLVEVPGRILISRRQNGSTREDAVRLLNRAIEEQEEGIVLKRLSSVYKPNARKAGWLKLKPEYVDNLVSDLDMLILGGYFGEGRRSGVVSHFLLGVASGDLDDDGMPHTFWSVAKVGSGYSLQELDDLLAKLTSKWKVYDPKKPPEKLVLAPGHKEKPDLYLEPLDSVVLQIKASELVRSSQFRTGITLRFPRVAAIRHDKPWQDVLSYSELCELEKAAGGKLATATLGHGEDDGGSPAKKRRVGATVKASLGTHFQPANLSVAVKKRTILQGKEICILTGCGDLTKQELEVKVAELGGSVVQNTSKETFCVVAEKLNFRARSYVKSRKWDVVKAEKFVALLDSTELRPWEPADLWCASTKTENRLKDLFDDYGDSYTVPVTPSSLREIFAAIPKEACKQVDDLEGFIFEFEQENFSSRPQWGLFRNRTFRLSEDSELNRLIIRLHGGKVRDTPGDKEAGSSDCEMNDMGALEEVMEVDSEWIDECIQAGELPLF</sequence>
<evidence type="ECO:0000256" key="12">
    <source>
        <dbReference type="ARBA" id="ARBA00022842"/>
    </source>
</evidence>
<dbReference type="Gene3D" id="2.40.50.140">
    <property type="entry name" value="Nucleic acid-binding proteins"/>
    <property type="match status" value="1"/>
</dbReference>
<dbReference type="Gene3D" id="3.30.470.30">
    <property type="entry name" value="DNA ligase/mRNA capping enzyme"/>
    <property type="match status" value="1"/>
</dbReference>
<evidence type="ECO:0000256" key="9">
    <source>
        <dbReference type="ARBA" id="ARBA00022741"/>
    </source>
</evidence>
<feature type="domain" description="BRCT" evidence="21">
    <location>
        <begin position="663"/>
        <end position="752"/>
    </location>
</feature>
<evidence type="ECO:0000259" key="21">
    <source>
        <dbReference type="PROSITE" id="PS50172"/>
    </source>
</evidence>
<dbReference type="InterPro" id="IPR016059">
    <property type="entry name" value="DNA_ligase_ATP-dep_CS"/>
</dbReference>
<evidence type="ECO:0000256" key="5">
    <source>
        <dbReference type="ARBA" id="ARBA00022073"/>
    </source>
</evidence>
<evidence type="ECO:0000256" key="4">
    <source>
        <dbReference type="ARBA" id="ARBA00012727"/>
    </source>
</evidence>
<organism evidence="22">
    <name type="scientific">Rhipicephalus appendiculatus</name>
    <name type="common">Brown ear tick</name>
    <dbReference type="NCBI Taxonomy" id="34631"/>
    <lineage>
        <taxon>Eukaryota</taxon>
        <taxon>Metazoa</taxon>
        <taxon>Ecdysozoa</taxon>
        <taxon>Arthropoda</taxon>
        <taxon>Chelicerata</taxon>
        <taxon>Arachnida</taxon>
        <taxon>Acari</taxon>
        <taxon>Parasitiformes</taxon>
        <taxon>Ixodida</taxon>
        <taxon>Ixodoidea</taxon>
        <taxon>Ixodidae</taxon>
        <taxon>Rhipicephalinae</taxon>
        <taxon>Rhipicephalus</taxon>
        <taxon>Rhipicephalus</taxon>
    </lineage>
</organism>
<dbReference type="EMBL" id="GEDV01009931">
    <property type="protein sequence ID" value="JAP78626.1"/>
    <property type="molecule type" value="Transcribed_RNA"/>
</dbReference>
<keyword evidence="6 22" id="KW-0436">Ligase</keyword>
<keyword evidence="14" id="KW-0234">DNA repair</keyword>
<dbReference type="GO" id="GO:0006303">
    <property type="term" value="P:double-strand break repair via nonhomologous end joining"/>
    <property type="evidence" value="ECO:0007669"/>
    <property type="project" value="TreeGrafter"/>
</dbReference>